<dbReference type="EMBL" id="SJPT01000008">
    <property type="protein sequence ID" value="TWU20400.1"/>
    <property type="molecule type" value="Genomic_DNA"/>
</dbReference>
<gene>
    <name evidence="1" type="ORF">Pla52o_42750</name>
</gene>
<evidence type="ECO:0000313" key="1">
    <source>
        <dbReference type="EMBL" id="TWU20400.1"/>
    </source>
</evidence>
<keyword evidence="2" id="KW-1185">Reference proteome</keyword>
<accession>A0A5C6C6Y6</accession>
<evidence type="ECO:0000313" key="2">
    <source>
        <dbReference type="Proteomes" id="UP000316304"/>
    </source>
</evidence>
<comment type="caution">
    <text evidence="1">The sequence shown here is derived from an EMBL/GenBank/DDBJ whole genome shotgun (WGS) entry which is preliminary data.</text>
</comment>
<protein>
    <submittedName>
        <fullName evidence="1">Uncharacterized protein</fullName>
    </submittedName>
</protein>
<dbReference type="AlphaFoldDB" id="A0A5C6C6Y6"/>
<organism evidence="1 2">
    <name type="scientific">Novipirellula galeiformis</name>
    <dbReference type="NCBI Taxonomy" id="2528004"/>
    <lineage>
        <taxon>Bacteria</taxon>
        <taxon>Pseudomonadati</taxon>
        <taxon>Planctomycetota</taxon>
        <taxon>Planctomycetia</taxon>
        <taxon>Pirellulales</taxon>
        <taxon>Pirellulaceae</taxon>
        <taxon>Novipirellula</taxon>
    </lineage>
</organism>
<sequence>MGVLLLTPSNGGCNPLATEACTRLHHAKRDRKLSPSSSGGTAFTERGVGCCIGMITVSLSR</sequence>
<reference evidence="1 2" key="1">
    <citation type="submission" date="2019-02" db="EMBL/GenBank/DDBJ databases">
        <title>Deep-cultivation of Planctomycetes and their phenomic and genomic characterization uncovers novel biology.</title>
        <authorList>
            <person name="Wiegand S."/>
            <person name="Jogler M."/>
            <person name="Boedeker C."/>
            <person name="Pinto D."/>
            <person name="Vollmers J."/>
            <person name="Rivas-Marin E."/>
            <person name="Kohn T."/>
            <person name="Peeters S.H."/>
            <person name="Heuer A."/>
            <person name="Rast P."/>
            <person name="Oberbeckmann S."/>
            <person name="Bunk B."/>
            <person name="Jeske O."/>
            <person name="Meyerdierks A."/>
            <person name="Storesund J.E."/>
            <person name="Kallscheuer N."/>
            <person name="Luecker S."/>
            <person name="Lage O.M."/>
            <person name="Pohl T."/>
            <person name="Merkel B.J."/>
            <person name="Hornburger P."/>
            <person name="Mueller R.-W."/>
            <person name="Bruemmer F."/>
            <person name="Labrenz M."/>
            <person name="Spormann A.M."/>
            <person name="Op Den Camp H."/>
            <person name="Overmann J."/>
            <person name="Amann R."/>
            <person name="Jetten M.S.M."/>
            <person name="Mascher T."/>
            <person name="Medema M.H."/>
            <person name="Devos D.P."/>
            <person name="Kaster A.-K."/>
            <person name="Ovreas L."/>
            <person name="Rohde M."/>
            <person name="Galperin M.Y."/>
            <person name="Jogler C."/>
        </authorList>
    </citation>
    <scope>NUCLEOTIDE SEQUENCE [LARGE SCALE GENOMIC DNA]</scope>
    <source>
        <strain evidence="1 2">Pla52o</strain>
    </source>
</reference>
<proteinExistence type="predicted"/>
<name>A0A5C6C6Y6_9BACT</name>
<dbReference type="Proteomes" id="UP000316304">
    <property type="component" value="Unassembled WGS sequence"/>
</dbReference>